<accession>A0A4Y2BZL0</accession>
<evidence type="ECO:0000313" key="3">
    <source>
        <dbReference type="Proteomes" id="UP000499080"/>
    </source>
</evidence>
<protein>
    <recommendedName>
        <fullName evidence="4">CCHC-type domain-containing protein</fullName>
    </recommendedName>
</protein>
<evidence type="ECO:0000256" key="1">
    <source>
        <dbReference type="SAM" id="MobiDB-lite"/>
    </source>
</evidence>
<comment type="caution">
    <text evidence="2">The sequence shown here is derived from an EMBL/GenBank/DDBJ whole genome shotgun (WGS) entry which is preliminary data.</text>
</comment>
<evidence type="ECO:0000313" key="2">
    <source>
        <dbReference type="EMBL" id="GBL96925.1"/>
    </source>
</evidence>
<sequence>MKQKRVGRRKFESLLNAVPMAAMENDPGLVSLIRKLVQEEVQRIITRTDKPADSFSQSLEEIVQEEVEKALAPVAVKPMEPRQRPTYAAVTRKPSVPIYPPVQPMKTDVWRTADDFPACFDCGCPGHVVRYYRDRKAAFDSHRARRQNLNEINAEEDFRSPNLVCRSTPIPNLGRSPTPRFRSPWPYRRSSQSPSHRNEKN</sequence>
<dbReference type="Proteomes" id="UP000499080">
    <property type="component" value="Unassembled WGS sequence"/>
</dbReference>
<reference evidence="2 3" key="1">
    <citation type="journal article" date="2019" name="Sci. Rep.">
        <title>Orb-weaving spider Araneus ventricosus genome elucidates the spidroin gene catalogue.</title>
        <authorList>
            <person name="Kono N."/>
            <person name="Nakamura H."/>
            <person name="Ohtoshi R."/>
            <person name="Moran D.A.P."/>
            <person name="Shinohara A."/>
            <person name="Yoshida Y."/>
            <person name="Fujiwara M."/>
            <person name="Mori M."/>
            <person name="Tomita M."/>
            <person name="Arakawa K."/>
        </authorList>
    </citation>
    <scope>NUCLEOTIDE SEQUENCE [LARGE SCALE GENOMIC DNA]</scope>
</reference>
<proteinExistence type="predicted"/>
<name>A0A4Y2BZL0_ARAVE</name>
<keyword evidence="3" id="KW-1185">Reference proteome</keyword>
<dbReference type="AlphaFoldDB" id="A0A4Y2BZL0"/>
<evidence type="ECO:0008006" key="4">
    <source>
        <dbReference type="Google" id="ProtNLM"/>
    </source>
</evidence>
<organism evidence="2 3">
    <name type="scientific">Araneus ventricosus</name>
    <name type="common">Orbweaver spider</name>
    <name type="synonym">Epeira ventricosa</name>
    <dbReference type="NCBI Taxonomy" id="182803"/>
    <lineage>
        <taxon>Eukaryota</taxon>
        <taxon>Metazoa</taxon>
        <taxon>Ecdysozoa</taxon>
        <taxon>Arthropoda</taxon>
        <taxon>Chelicerata</taxon>
        <taxon>Arachnida</taxon>
        <taxon>Araneae</taxon>
        <taxon>Araneomorphae</taxon>
        <taxon>Entelegynae</taxon>
        <taxon>Araneoidea</taxon>
        <taxon>Araneidae</taxon>
        <taxon>Araneus</taxon>
    </lineage>
</organism>
<feature type="region of interest" description="Disordered" evidence="1">
    <location>
        <begin position="166"/>
        <end position="201"/>
    </location>
</feature>
<gene>
    <name evidence="2" type="ORF">AVEN_212432_1</name>
</gene>
<dbReference type="EMBL" id="BGPR01161304">
    <property type="protein sequence ID" value="GBL96925.1"/>
    <property type="molecule type" value="Genomic_DNA"/>
</dbReference>